<dbReference type="AlphaFoldDB" id="A0A0R1TSE9"/>
<evidence type="ECO:0000313" key="2">
    <source>
        <dbReference type="Proteomes" id="UP000051048"/>
    </source>
</evidence>
<name>A0A0R1TSE9_9LACO</name>
<reference evidence="1 2" key="1">
    <citation type="journal article" date="2015" name="Genome Announc.">
        <title>Expanding the biotechnology potential of lactobacilli through comparative genomics of 213 strains and associated genera.</title>
        <authorList>
            <person name="Sun Z."/>
            <person name="Harris H.M."/>
            <person name="McCann A."/>
            <person name="Guo C."/>
            <person name="Argimon S."/>
            <person name="Zhang W."/>
            <person name="Yang X."/>
            <person name="Jeffery I.B."/>
            <person name="Cooney J.C."/>
            <person name="Kagawa T.F."/>
            <person name="Liu W."/>
            <person name="Song Y."/>
            <person name="Salvetti E."/>
            <person name="Wrobel A."/>
            <person name="Rasinkangas P."/>
            <person name="Parkhill J."/>
            <person name="Rea M.C."/>
            <person name="O'Sullivan O."/>
            <person name="Ritari J."/>
            <person name="Douillard F.P."/>
            <person name="Paul Ross R."/>
            <person name="Yang R."/>
            <person name="Briner A.E."/>
            <person name="Felis G.E."/>
            <person name="de Vos W.M."/>
            <person name="Barrangou R."/>
            <person name="Klaenhammer T.R."/>
            <person name="Caufield P.W."/>
            <person name="Cui Y."/>
            <person name="Zhang H."/>
            <person name="O'Toole P.W."/>
        </authorList>
    </citation>
    <scope>NUCLEOTIDE SEQUENCE [LARGE SCALE GENOMIC DNA]</scope>
    <source>
        <strain evidence="1 2">DSM 15833</strain>
    </source>
</reference>
<comment type="caution">
    <text evidence="1">The sequence shown here is derived from an EMBL/GenBank/DDBJ whole genome shotgun (WGS) entry which is preliminary data.</text>
</comment>
<evidence type="ECO:0000313" key="1">
    <source>
        <dbReference type="EMBL" id="KRL84301.1"/>
    </source>
</evidence>
<accession>A0A0R1TSE9</accession>
<gene>
    <name evidence="1" type="ORF">FC36_GL000224</name>
</gene>
<dbReference type="EMBL" id="AZFH01000010">
    <property type="protein sequence ID" value="KRL84301.1"/>
    <property type="molecule type" value="Genomic_DNA"/>
</dbReference>
<dbReference type="Proteomes" id="UP000051048">
    <property type="component" value="Unassembled WGS sequence"/>
</dbReference>
<sequence>MEEFILKKITGIITFPFEFEQTHSVEIFKWVNENKNIPNIINITSKIRNKVSFSFEAKESITQFIANGNEFFGKDNFSAYEGLINSMVKHNEVFTIDCFEHDTITHKTSKLSFSVTPSFSFPNVSDLLEKEHHLSDYEAYIMHFEPAINIYSMIGQRLLKDVLGYSQSKTLNVSELSRKLENNFLAIWKLNDPEILSEIKKDCYEYLEVV</sequence>
<organism evidence="1 2">
    <name type="scientific">Ligilactobacillus equi DSM 15833 = JCM 10991</name>
    <dbReference type="NCBI Taxonomy" id="1423740"/>
    <lineage>
        <taxon>Bacteria</taxon>
        <taxon>Bacillati</taxon>
        <taxon>Bacillota</taxon>
        <taxon>Bacilli</taxon>
        <taxon>Lactobacillales</taxon>
        <taxon>Lactobacillaceae</taxon>
        <taxon>Ligilactobacillus</taxon>
    </lineage>
</organism>
<dbReference type="PATRIC" id="fig|1423740.3.peg.241"/>
<proteinExistence type="predicted"/>
<protein>
    <submittedName>
        <fullName evidence="1">Uncharacterized protein</fullName>
    </submittedName>
</protein>
<dbReference type="STRING" id="1423740.FC36_GL000224"/>